<gene>
    <name evidence="1" type="ORF">S06H3_21972</name>
</gene>
<comment type="caution">
    <text evidence="1">The sequence shown here is derived from an EMBL/GenBank/DDBJ whole genome shotgun (WGS) entry which is preliminary data.</text>
</comment>
<accession>X1KTK8</accession>
<sequence>MQPIEKYSVKTAKYNDGRINYIEIFPSVNVNFNIYPDGKVMGATAENIAEALNYAYTQAVIDIMNEEIKKPLTFISPVLL</sequence>
<protein>
    <submittedName>
        <fullName evidence="1">Uncharacterized protein</fullName>
    </submittedName>
</protein>
<reference evidence="1" key="1">
    <citation type="journal article" date="2014" name="Front. Microbiol.">
        <title>High frequency of phylogenetically diverse reductive dehalogenase-homologous genes in deep subseafloor sedimentary metagenomes.</title>
        <authorList>
            <person name="Kawai M."/>
            <person name="Futagami T."/>
            <person name="Toyoda A."/>
            <person name="Takaki Y."/>
            <person name="Nishi S."/>
            <person name="Hori S."/>
            <person name="Arai W."/>
            <person name="Tsubouchi T."/>
            <person name="Morono Y."/>
            <person name="Uchiyama I."/>
            <person name="Ito T."/>
            <person name="Fujiyama A."/>
            <person name="Inagaki F."/>
            <person name="Takami H."/>
        </authorList>
    </citation>
    <scope>NUCLEOTIDE SEQUENCE</scope>
    <source>
        <strain evidence="1">Expedition CK06-06</strain>
    </source>
</reference>
<name>X1KTK8_9ZZZZ</name>
<dbReference type="AlphaFoldDB" id="X1KTK8"/>
<proteinExistence type="predicted"/>
<dbReference type="EMBL" id="BARV01011643">
    <property type="protein sequence ID" value="GAI10442.1"/>
    <property type="molecule type" value="Genomic_DNA"/>
</dbReference>
<evidence type="ECO:0000313" key="1">
    <source>
        <dbReference type="EMBL" id="GAI10442.1"/>
    </source>
</evidence>
<organism evidence="1">
    <name type="scientific">marine sediment metagenome</name>
    <dbReference type="NCBI Taxonomy" id="412755"/>
    <lineage>
        <taxon>unclassified sequences</taxon>
        <taxon>metagenomes</taxon>
        <taxon>ecological metagenomes</taxon>
    </lineage>
</organism>